<feature type="non-terminal residue" evidence="2">
    <location>
        <position position="786"/>
    </location>
</feature>
<keyword evidence="3" id="KW-1185">Reference proteome</keyword>
<evidence type="ECO:0000313" key="2">
    <source>
        <dbReference type="EMBL" id="CTR07147.1"/>
    </source>
</evidence>
<proteinExistence type="predicted"/>
<dbReference type="EMBL" id="CWKI01000005">
    <property type="protein sequence ID" value="CTR07147.1"/>
    <property type="molecule type" value="Genomic_DNA"/>
</dbReference>
<name>A0A0K3CEZ5_RHOTO</name>
<evidence type="ECO:0000313" key="3">
    <source>
        <dbReference type="Proteomes" id="UP000199069"/>
    </source>
</evidence>
<gene>
    <name evidence="2" type="primary">FGENESH: predicted gene_5.553</name>
    <name evidence="2" type="ORF">BN2166_0030080</name>
</gene>
<dbReference type="Proteomes" id="UP000199069">
    <property type="component" value="Unassembled WGS sequence"/>
</dbReference>
<dbReference type="AlphaFoldDB" id="A0A0K3CEZ5"/>
<evidence type="ECO:0000256" key="1">
    <source>
        <dbReference type="SAM" id="MobiDB-lite"/>
    </source>
</evidence>
<protein>
    <submittedName>
        <fullName evidence="2">FGENESH: predicted gene_5.553 protein</fullName>
    </submittedName>
</protein>
<reference evidence="2 3" key="1">
    <citation type="submission" date="2015-07" db="EMBL/GenBank/DDBJ databases">
        <authorList>
            <person name="Cajimat M.N.B."/>
            <person name="Milazzo M.L."/>
            <person name="Fulhorst C.F."/>
        </authorList>
    </citation>
    <scope>NUCLEOTIDE SEQUENCE [LARGE SCALE GENOMIC DNA]</scope>
    <source>
        <strain evidence="2">Single colony</strain>
    </source>
</reference>
<organism evidence="2 3">
    <name type="scientific">Rhodotorula toruloides</name>
    <name type="common">Yeast</name>
    <name type="synonym">Rhodosporidium toruloides</name>
    <dbReference type="NCBI Taxonomy" id="5286"/>
    <lineage>
        <taxon>Eukaryota</taxon>
        <taxon>Fungi</taxon>
        <taxon>Dikarya</taxon>
        <taxon>Basidiomycota</taxon>
        <taxon>Pucciniomycotina</taxon>
        <taxon>Microbotryomycetes</taxon>
        <taxon>Sporidiobolales</taxon>
        <taxon>Sporidiobolaceae</taxon>
        <taxon>Rhodotorula</taxon>
    </lineage>
</organism>
<feature type="region of interest" description="Disordered" evidence="1">
    <location>
        <begin position="428"/>
        <end position="447"/>
    </location>
</feature>
<feature type="non-terminal residue" evidence="2">
    <location>
        <position position="1"/>
    </location>
</feature>
<accession>A0A0K3CEZ5</accession>
<sequence>ASLVTDSRFLALASPPPADFPLARLFPSFTSLAHAQTPASSLTAARTTLPATLPLEVALQVVDIAHFRRLDERAIEHMRRLTRIGLTCRAFYGVVEWTLRTTMIATLSSSPDRSFLDRTLAAVRAGTPFETLDLRVAQGQVVISISKMHGRDAVRKVTLLPKGPVGGFVHLAWLSDIALPAVESFVASGVKLQGPPCPFNHLRELALSLYAPDLVRKIISPSLSPNLRILALRDCVTSAARAHELFDDDLLARLDFGQITFHHFHTDPTNRLYSKQHATPILICRDRAAASGIIPDDFCPPYFQLNSIRGSVEQSAVTVLYVTTCIRQGAAKKALFLPQELHPSTAIPASSSLSRARDDLLDAIDDAEVEYVGWYYADEETDASISEPFRRYLDRERLEGRIDATTLSHSLTLALIARRTCRRSTRLDCPPLSSSRSNRSHSHAQIARSTMPPTLPLEIVLDIVRTYIQRDFLDEDWPAYHSRLAPLCLVGKYLRSIVQPVLWSHLSLSYAAELKKLAAADSTISHLFKHVKAFAGLHPLHCPRFHAGKQSFKLIRCTPSLRRLYLANLADHNFPDDLDEPFLPIQDIDLRRVEAVQLKPETLEVFRSDLPALRGPFSDETEILLSWTAKPHERFWGSFELSRHLQIHISPYMLEQTTSQFADSIPPVLDHISSGKHKVIFLPSTVRSRAATPTWIQRGFRTLFDACLDADVPIYFYHDTSEDSSLRMSDAFLRFLDNPSMPDENPLKIEWERWGREGLPGRDDGTLWDFAKGFDEGSESGEKDGL</sequence>